<organism evidence="8 9">
    <name type="scientific">Murimonas intestini</name>
    <dbReference type="NCBI Taxonomy" id="1337051"/>
    <lineage>
        <taxon>Bacteria</taxon>
        <taxon>Bacillati</taxon>
        <taxon>Bacillota</taxon>
        <taxon>Clostridia</taxon>
        <taxon>Lachnospirales</taxon>
        <taxon>Lachnospiraceae</taxon>
        <taxon>Murimonas</taxon>
    </lineage>
</organism>
<dbReference type="PANTHER" id="PTHR23514">
    <property type="entry name" value="BYPASS OF STOP CODON PROTEIN 6"/>
    <property type="match status" value="1"/>
</dbReference>
<comment type="subcellular location">
    <subcellularLocation>
        <location evidence="1">Cell membrane</location>
        <topology evidence="1">Multi-pass membrane protein</topology>
    </subcellularLocation>
</comment>
<dbReference type="Gene3D" id="1.20.1250.20">
    <property type="entry name" value="MFS general substrate transporter like domains"/>
    <property type="match status" value="1"/>
</dbReference>
<evidence type="ECO:0000256" key="1">
    <source>
        <dbReference type="ARBA" id="ARBA00004651"/>
    </source>
</evidence>
<dbReference type="Proteomes" id="UP000245412">
    <property type="component" value="Unassembled WGS sequence"/>
</dbReference>
<dbReference type="InterPro" id="IPR036259">
    <property type="entry name" value="MFS_trans_sf"/>
</dbReference>
<feature type="transmembrane region" description="Helical" evidence="7">
    <location>
        <begin position="43"/>
        <end position="64"/>
    </location>
</feature>
<dbReference type="InterPro" id="IPR011701">
    <property type="entry name" value="MFS"/>
</dbReference>
<evidence type="ECO:0000256" key="4">
    <source>
        <dbReference type="ARBA" id="ARBA00022692"/>
    </source>
</evidence>
<dbReference type="PANTHER" id="PTHR23514:SF3">
    <property type="entry name" value="BYPASS OF STOP CODON PROTEIN 6"/>
    <property type="match status" value="1"/>
</dbReference>
<reference evidence="8 9" key="1">
    <citation type="submission" date="2018-05" db="EMBL/GenBank/DDBJ databases">
        <authorList>
            <person name="Goeker M."/>
            <person name="Huntemann M."/>
            <person name="Clum A."/>
            <person name="Pillay M."/>
            <person name="Palaniappan K."/>
            <person name="Varghese N."/>
            <person name="Mikhailova N."/>
            <person name="Stamatis D."/>
            <person name="Reddy T."/>
            <person name="Daum C."/>
            <person name="Shapiro N."/>
            <person name="Ivanova N."/>
            <person name="Kyrpides N."/>
            <person name="Woyke T."/>
        </authorList>
    </citation>
    <scope>NUCLEOTIDE SEQUENCE [LARGE SCALE GENOMIC DNA]</scope>
    <source>
        <strain evidence="8 9">DSM 26524</strain>
    </source>
</reference>
<sequence length="399" mass="43060">MKYKKTVLACYMGYVIQAIVNNYAALLLVTFQKEYLLSMTEMTLLITVNFVVQLLMDLASAFFIDKIGYRASAVLAHIAAAAGLGGLTFFPVLTADAFTGLLGAVICYAAGGGLLEVLISPIIEALPLENKEKHMSLLHSFYCWGHMAVVLLSTIFFAVFGIQQWRILTWLWVLLSALNIILFVDCPIFPLISKGEKGDSLSSLFHKPVFWPLILMMVCSGASNNGISQWLSAFLEGTLAVPKNVGDLTGTMAYAMLMGLSRVMYAKCSEKIELKKAILYSSLGCVMAYLLISIPQAPLLNILGCSLCGFSVGLLWPGTFSIASSAMRQGGTLLFALLALAGDIGCAAGPGLVGAVTGRYGGDMKLGILAGSLFPIIMLLCILYGNIKKIWKVRKENEI</sequence>
<feature type="transmembrane region" description="Helical" evidence="7">
    <location>
        <begin position="248"/>
        <end position="265"/>
    </location>
</feature>
<feature type="transmembrane region" description="Helical" evidence="7">
    <location>
        <begin position="7"/>
        <end position="31"/>
    </location>
</feature>
<dbReference type="GO" id="GO:0005886">
    <property type="term" value="C:plasma membrane"/>
    <property type="evidence" value="ECO:0007669"/>
    <property type="project" value="UniProtKB-SubCell"/>
</dbReference>
<feature type="transmembrane region" description="Helical" evidence="7">
    <location>
        <begin position="368"/>
        <end position="387"/>
    </location>
</feature>
<feature type="transmembrane region" description="Helical" evidence="7">
    <location>
        <begin position="300"/>
        <end position="320"/>
    </location>
</feature>
<accession>A0AB73SYE9</accession>
<keyword evidence="9" id="KW-1185">Reference proteome</keyword>
<evidence type="ECO:0000256" key="6">
    <source>
        <dbReference type="ARBA" id="ARBA00023136"/>
    </source>
</evidence>
<evidence type="ECO:0000313" key="8">
    <source>
        <dbReference type="EMBL" id="PWJ72371.1"/>
    </source>
</evidence>
<dbReference type="SUPFAM" id="SSF103473">
    <property type="entry name" value="MFS general substrate transporter"/>
    <property type="match status" value="1"/>
</dbReference>
<evidence type="ECO:0000313" key="9">
    <source>
        <dbReference type="Proteomes" id="UP000245412"/>
    </source>
</evidence>
<evidence type="ECO:0000256" key="7">
    <source>
        <dbReference type="SAM" id="Phobius"/>
    </source>
</evidence>
<dbReference type="InterPro" id="IPR051788">
    <property type="entry name" value="MFS_Transporter"/>
</dbReference>
<feature type="transmembrane region" description="Helical" evidence="7">
    <location>
        <begin position="71"/>
        <end position="92"/>
    </location>
</feature>
<feature type="transmembrane region" description="Helical" evidence="7">
    <location>
        <begin position="277"/>
        <end position="294"/>
    </location>
</feature>
<comment type="similarity">
    <text evidence="2">Belongs to the major facilitator superfamily.</text>
</comment>
<feature type="transmembrane region" description="Helical" evidence="7">
    <location>
        <begin position="332"/>
        <end position="356"/>
    </location>
</feature>
<comment type="caution">
    <text evidence="8">The sequence shown here is derived from an EMBL/GenBank/DDBJ whole genome shotgun (WGS) entry which is preliminary data.</text>
</comment>
<dbReference type="GO" id="GO:0022857">
    <property type="term" value="F:transmembrane transporter activity"/>
    <property type="evidence" value="ECO:0007669"/>
    <property type="project" value="InterPro"/>
</dbReference>
<dbReference type="AlphaFoldDB" id="A0AB73SYE9"/>
<feature type="transmembrane region" description="Helical" evidence="7">
    <location>
        <begin position="168"/>
        <end position="188"/>
    </location>
</feature>
<gene>
    <name evidence="8" type="ORF">C7383_11975</name>
</gene>
<evidence type="ECO:0000256" key="2">
    <source>
        <dbReference type="ARBA" id="ARBA00008335"/>
    </source>
</evidence>
<evidence type="ECO:0000256" key="3">
    <source>
        <dbReference type="ARBA" id="ARBA00022448"/>
    </source>
</evidence>
<feature type="transmembrane region" description="Helical" evidence="7">
    <location>
        <begin position="209"/>
        <end position="228"/>
    </location>
</feature>
<feature type="transmembrane region" description="Helical" evidence="7">
    <location>
        <begin position="98"/>
        <end position="120"/>
    </location>
</feature>
<feature type="transmembrane region" description="Helical" evidence="7">
    <location>
        <begin position="141"/>
        <end position="162"/>
    </location>
</feature>
<evidence type="ECO:0000256" key="5">
    <source>
        <dbReference type="ARBA" id="ARBA00022989"/>
    </source>
</evidence>
<dbReference type="RefSeq" id="WP_109748564.1">
    <property type="nucleotide sequence ID" value="NZ_JANKBI010000020.1"/>
</dbReference>
<keyword evidence="3" id="KW-0813">Transport</keyword>
<keyword evidence="6 7" id="KW-0472">Membrane</keyword>
<name>A0AB73SYE9_9FIRM</name>
<protein>
    <submittedName>
        <fullName evidence="8">Fucose permease</fullName>
    </submittedName>
</protein>
<keyword evidence="5 7" id="KW-1133">Transmembrane helix</keyword>
<dbReference type="EMBL" id="QGGY01000019">
    <property type="protein sequence ID" value="PWJ72371.1"/>
    <property type="molecule type" value="Genomic_DNA"/>
</dbReference>
<dbReference type="Pfam" id="PF07690">
    <property type="entry name" value="MFS_1"/>
    <property type="match status" value="1"/>
</dbReference>
<proteinExistence type="inferred from homology"/>
<keyword evidence="4 7" id="KW-0812">Transmembrane</keyword>